<feature type="domain" description="Thiolase N-terminal" evidence="2">
    <location>
        <begin position="10"/>
        <end position="226"/>
    </location>
</feature>
<dbReference type="Pfam" id="PF22691">
    <property type="entry name" value="Thiolase_C_1"/>
    <property type="match status" value="1"/>
</dbReference>
<dbReference type="PANTHER" id="PTHR42870">
    <property type="entry name" value="ACETYL-COA C-ACETYLTRANSFERASE"/>
    <property type="match status" value="1"/>
</dbReference>
<evidence type="ECO:0000313" key="4">
    <source>
        <dbReference type="EMBL" id="QLG28322.1"/>
    </source>
</evidence>
<dbReference type="GO" id="GO:0008299">
    <property type="term" value="P:isoprenoid biosynthetic process"/>
    <property type="evidence" value="ECO:0007669"/>
    <property type="project" value="UniProtKB-KW"/>
</dbReference>
<evidence type="ECO:0000256" key="1">
    <source>
        <dbReference type="ARBA" id="ARBA00023229"/>
    </source>
</evidence>
<keyword evidence="1" id="KW-0414">Isoprene biosynthesis</keyword>
<dbReference type="CDD" id="cd00829">
    <property type="entry name" value="SCP-x_thiolase"/>
    <property type="match status" value="1"/>
</dbReference>
<gene>
    <name evidence="4" type="ORF">HUG10_12540</name>
</gene>
<dbReference type="SUPFAM" id="SSF53901">
    <property type="entry name" value="Thiolase-like"/>
    <property type="match status" value="1"/>
</dbReference>
<dbReference type="RefSeq" id="WP_179169897.1">
    <property type="nucleotide sequence ID" value="NZ_CP058529.1"/>
</dbReference>
<evidence type="ECO:0000259" key="3">
    <source>
        <dbReference type="Pfam" id="PF22691"/>
    </source>
</evidence>
<reference evidence="4 5" key="1">
    <citation type="submission" date="2020-07" db="EMBL/GenBank/DDBJ databases">
        <title>Gai3-2, isolated from salt lake.</title>
        <authorList>
            <person name="Cui H."/>
            <person name="Shi X."/>
        </authorList>
    </citation>
    <scope>NUCLEOTIDE SEQUENCE [LARGE SCALE GENOMIC DNA]</scope>
    <source>
        <strain evidence="4 5">Gai3-2</strain>
    </source>
</reference>
<proteinExistence type="predicted"/>
<evidence type="ECO:0000313" key="5">
    <source>
        <dbReference type="Proteomes" id="UP000509750"/>
    </source>
</evidence>
<accession>A0A7D5KN83</accession>
<dbReference type="EMBL" id="CP058529">
    <property type="protein sequence ID" value="QLG28322.1"/>
    <property type="molecule type" value="Genomic_DNA"/>
</dbReference>
<dbReference type="InterPro" id="IPR016039">
    <property type="entry name" value="Thiolase-like"/>
</dbReference>
<dbReference type="GO" id="GO:0016747">
    <property type="term" value="F:acyltransferase activity, transferring groups other than amino-acyl groups"/>
    <property type="evidence" value="ECO:0007669"/>
    <property type="project" value="InterPro"/>
</dbReference>
<dbReference type="InterPro" id="IPR055140">
    <property type="entry name" value="Thiolase_C_2"/>
</dbReference>
<dbReference type="PANTHER" id="PTHR42870:SF1">
    <property type="entry name" value="NON-SPECIFIC LIPID-TRANSFER PROTEIN-LIKE 2"/>
    <property type="match status" value="1"/>
</dbReference>
<dbReference type="InterPro" id="IPR020616">
    <property type="entry name" value="Thiolase_N"/>
</dbReference>
<name>A0A7D5KN83_9EURY</name>
<organism evidence="4 5">
    <name type="scientific">Halorarum halophilum</name>
    <dbReference type="NCBI Taxonomy" id="2743090"/>
    <lineage>
        <taxon>Archaea</taxon>
        <taxon>Methanobacteriati</taxon>
        <taxon>Methanobacteriota</taxon>
        <taxon>Stenosarchaea group</taxon>
        <taxon>Halobacteria</taxon>
        <taxon>Halobacteriales</taxon>
        <taxon>Haloferacaceae</taxon>
        <taxon>Halorarum</taxon>
    </lineage>
</organism>
<dbReference type="OrthoDB" id="167534at2157"/>
<dbReference type="GeneID" id="56029675"/>
<dbReference type="Gene3D" id="3.40.47.10">
    <property type="match status" value="1"/>
</dbReference>
<keyword evidence="5" id="KW-1185">Reference proteome</keyword>
<sequence>MAVSDAAPTVAGVGMTPFESETDDRLLDLVERAALAALADADVTPTELDAVVVGNMAAEAFTDRSGLANALVDSVGATGASADRVENTSASGASAFKRGVEAVTAGHAERVLVVGGEHMSAVDRERSTEIVGSIVHGTERRHGVTLPSLAGVATDAYLREHDADRAALSEVAVKNHGNAAANPYAQFRTPVTREEVESSPAVADPLRLYDCCPTSDGAAAVVLAPEGDVRVTGVAGATGTHAVPERQSVLRVESVAKAGTRALSAAGISPADVDVACVHDAFTVLELLELEELGFYGPGAAWKAVLDGETAVDGTLPVNPGGGLKARGHPLGATGVAQLVELVWQLRGEAVGRQATPAYTGLAVNVAGFGNNSICTILEADT</sequence>
<dbReference type="Pfam" id="PF00108">
    <property type="entry name" value="Thiolase_N"/>
    <property type="match status" value="1"/>
</dbReference>
<dbReference type="AlphaFoldDB" id="A0A7D5KN83"/>
<feature type="domain" description="Thiolase C-terminal" evidence="3">
    <location>
        <begin position="240"/>
        <end position="379"/>
    </location>
</feature>
<dbReference type="KEGG" id="halg:HUG10_12540"/>
<protein>
    <submittedName>
        <fullName evidence="4">Thiolase family protein</fullName>
    </submittedName>
</protein>
<dbReference type="Proteomes" id="UP000509750">
    <property type="component" value="Chromosome"/>
</dbReference>
<dbReference type="InterPro" id="IPR002155">
    <property type="entry name" value="Thiolase"/>
</dbReference>
<dbReference type="PIRSF" id="PIRSF000429">
    <property type="entry name" value="Ac-CoA_Ac_transf"/>
    <property type="match status" value="1"/>
</dbReference>
<evidence type="ECO:0000259" key="2">
    <source>
        <dbReference type="Pfam" id="PF00108"/>
    </source>
</evidence>